<evidence type="ECO:0000256" key="2">
    <source>
        <dbReference type="ARBA" id="ARBA00008466"/>
    </source>
</evidence>
<keyword evidence="3 12" id="KW-0949">S-adenosyl-L-methionine</keyword>
<dbReference type="NCBIfam" id="TIGR00535">
    <property type="entry name" value="SAM_DCase"/>
    <property type="match status" value="1"/>
</dbReference>
<comment type="catalytic activity">
    <reaction evidence="12">
        <text>S-adenosyl-L-methionine + H(+) = S-adenosyl 3-(methylsulfanyl)propylamine + CO2</text>
        <dbReference type="Rhea" id="RHEA:15981"/>
        <dbReference type="ChEBI" id="CHEBI:15378"/>
        <dbReference type="ChEBI" id="CHEBI:16526"/>
        <dbReference type="ChEBI" id="CHEBI:57443"/>
        <dbReference type="ChEBI" id="CHEBI:59789"/>
        <dbReference type="EC" id="4.1.1.50"/>
    </reaction>
</comment>
<dbReference type="EC" id="4.1.1.50" evidence="12"/>
<keyword evidence="8 12" id="KW-0865">Zymogen</keyword>
<dbReference type="GO" id="GO:0006597">
    <property type="term" value="P:spermine biosynthetic process"/>
    <property type="evidence" value="ECO:0007669"/>
    <property type="project" value="InterPro"/>
</dbReference>
<dbReference type="Proteomes" id="UP000094565">
    <property type="component" value="Chromosome 4"/>
</dbReference>
<evidence type="ECO:0000256" key="7">
    <source>
        <dbReference type="ARBA" id="ARBA00023115"/>
    </source>
</evidence>
<evidence type="ECO:0000256" key="1">
    <source>
        <dbReference type="ARBA" id="ARBA00004911"/>
    </source>
</evidence>
<dbReference type="InterPro" id="IPR001985">
    <property type="entry name" value="S-AdoMet_decarboxylase_euk"/>
</dbReference>
<evidence type="ECO:0000313" key="18">
    <source>
        <dbReference type="EMBL" id="ANZ78007.1"/>
    </source>
</evidence>
<dbReference type="PANTHER" id="PTHR11570:SF0">
    <property type="entry name" value="S-ADENOSYLMETHIONINE DECARBOXYLASE PROENZYME"/>
    <property type="match status" value="1"/>
</dbReference>
<dbReference type="GO" id="GO:0005829">
    <property type="term" value="C:cytosol"/>
    <property type="evidence" value="ECO:0007669"/>
    <property type="project" value="TreeGrafter"/>
</dbReference>
<dbReference type="GO" id="GO:0008295">
    <property type="term" value="P:spermidine biosynthetic process"/>
    <property type="evidence" value="ECO:0007669"/>
    <property type="project" value="UniProtKB-KW"/>
</dbReference>
<keyword evidence="11 12" id="KW-0670">Pyruvate</keyword>
<keyword evidence="9 12" id="KW-0456">Lyase</keyword>
<feature type="site" description="Cleavage (non-hydrolytic); by autolysis" evidence="16">
    <location>
        <begin position="84"/>
        <end position="85"/>
    </location>
</feature>
<feature type="active site" description="Schiff-base intermediate with substrate; via pyruvic acid" evidence="13">
    <location>
        <position position="85"/>
    </location>
</feature>
<evidence type="ECO:0000256" key="8">
    <source>
        <dbReference type="ARBA" id="ARBA00023145"/>
    </source>
</evidence>
<evidence type="ECO:0000256" key="9">
    <source>
        <dbReference type="ARBA" id="ARBA00023239"/>
    </source>
</evidence>
<evidence type="ECO:0000256" key="10">
    <source>
        <dbReference type="ARBA" id="ARBA00023270"/>
    </source>
</evidence>
<evidence type="ECO:0000256" key="4">
    <source>
        <dbReference type="ARBA" id="ARBA00022793"/>
    </source>
</evidence>
<feature type="active site" description="Proton acceptor; for processing activity" evidence="13">
    <location>
        <position position="279"/>
    </location>
</feature>
<dbReference type="Gene3D" id="3.60.90.10">
    <property type="entry name" value="S-adenosylmethionine decarboxylase"/>
    <property type="match status" value="1"/>
</dbReference>
<dbReference type="InterPro" id="IPR048283">
    <property type="entry name" value="AdoMetDC-like"/>
</dbReference>
<feature type="active site" description="Proton acceptor; for processing activity" evidence="13">
    <location>
        <position position="293"/>
    </location>
</feature>
<dbReference type="InterPro" id="IPR016067">
    <property type="entry name" value="S-AdoMet_deCO2ase_core"/>
</dbReference>
<feature type="binding site" evidence="14">
    <location>
        <position position="297"/>
    </location>
    <ligand>
        <name>substrate</name>
    </ligand>
</feature>
<dbReference type="UniPathway" id="UPA00331">
    <property type="reaction ID" value="UER00451"/>
</dbReference>
<keyword evidence="10 12" id="KW-0704">Schiff base</keyword>
<dbReference type="AlphaFoldDB" id="A0A1B2JIW9"/>
<feature type="binding site" evidence="14">
    <location>
        <position position="26"/>
    </location>
    <ligand>
        <name>substrate</name>
    </ligand>
</feature>
<dbReference type="PROSITE" id="PS01336">
    <property type="entry name" value="ADOMETDC"/>
    <property type="match status" value="1"/>
</dbReference>
<feature type="active site" description="Proton donor; for catalytic activity" evidence="13">
    <location>
        <position position="99"/>
    </location>
</feature>
<reference evidence="18 19" key="1">
    <citation type="submission" date="2016-02" db="EMBL/GenBank/DDBJ databases">
        <title>Comparative genomic and transcriptomic foundation for Pichia pastoris.</title>
        <authorList>
            <person name="Love K.R."/>
            <person name="Shah K.A."/>
            <person name="Whittaker C.A."/>
            <person name="Wu J."/>
            <person name="Bartlett M.C."/>
            <person name="Ma D."/>
            <person name="Leeson R.L."/>
            <person name="Priest M."/>
            <person name="Young S.K."/>
            <person name="Love J.C."/>
        </authorList>
    </citation>
    <scope>NUCLEOTIDE SEQUENCE [LARGE SCALE GENOMIC DNA]</scope>
    <source>
        <strain evidence="18 19">ATCC 28485</strain>
    </source>
</reference>
<evidence type="ECO:0000256" key="3">
    <source>
        <dbReference type="ARBA" id="ARBA00022691"/>
    </source>
</evidence>
<evidence type="ECO:0000256" key="5">
    <source>
        <dbReference type="ARBA" id="ARBA00022813"/>
    </source>
</evidence>
<gene>
    <name evidence="18" type="primary">SPE2</name>
    <name evidence="18" type="ORF">ATY40_BA7505059</name>
</gene>
<evidence type="ECO:0000256" key="13">
    <source>
        <dbReference type="PIRSR" id="PIRSR001355-1"/>
    </source>
</evidence>
<feature type="chain" id="PRO_5042322801" description="S-adenosylmethionine decarboxylase alpha chain" evidence="17">
    <location>
        <begin position="85"/>
        <end position="386"/>
    </location>
</feature>
<organism evidence="18 19">
    <name type="scientific">Komagataella pastoris</name>
    <name type="common">Yeast</name>
    <name type="synonym">Pichia pastoris</name>
    <dbReference type="NCBI Taxonomy" id="4922"/>
    <lineage>
        <taxon>Eukaryota</taxon>
        <taxon>Fungi</taxon>
        <taxon>Dikarya</taxon>
        <taxon>Ascomycota</taxon>
        <taxon>Saccharomycotina</taxon>
        <taxon>Pichiomycetes</taxon>
        <taxon>Pichiales</taxon>
        <taxon>Pichiaceae</taxon>
        <taxon>Komagataella</taxon>
    </lineage>
</organism>
<evidence type="ECO:0000256" key="16">
    <source>
        <dbReference type="PIRSR" id="PIRSR001355-4"/>
    </source>
</evidence>
<keyword evidence="19" id="KW-1185">Reference proteome</keyword>
<dbReference type="SUPFAM" id="SSF56276">
    <property type="entry name" value="S-adenosylmethionine decarboxylase"/>
    <property type="match status" value="1"/>
</dbReference>
<feature type="chain" id="PRO_5042322802" description="S-adenosylmethionine decarboxylase beta chain" evidence="17">
    <location>
        <begin position="1"/>
        <end position="84"/>
    </location>
</feature>
<keyword evidence="6 12" id="KW-0745">Spermidine biosynthesis</keyword>
<dbReference type="PIRSF" id="PIRSF001355">
    <property type="entry name" value="S-AdenosylMet_decarboxylase"/>
    <property type="match status" value="1"/>
</dbReference>
<evidence type="ECO:0000256" key="12">
    <source>
        <dbReference type="PIRNR" id="PIRNR001355"/>
    </source>
</evidence>
<dbReference type="Pfam" id="PF01536">
    <property type="entry name" value="SAM_decarbox"/>
    <property type="match status" value="1"/>
</dbReference>
<evidence type="ECO:0000256" key="6">
    <source>
        <dbReference type="ARBA" id="ARBA00023066"/>
    </source>
</evidence>
<dbReference type="OrthoDB" id="1068353at2759"/>
<accession>A0A1B2JIW9</accession>
<feature type="binding site" evidence="14">
    <location>
        <position position="273"/>
    </location>
    <ligand>
        <name>substrate</name>
    </ligand>
</feature>
<proteinExistence type="inferred from homology"/>
<comment type="cofactor">
    <cofactor evidence="12">
        <name>pyruvate</name>
        <dbReference type="ChEBI" id="CHEBI:15361"/>
    </cofactor>
    <text evidence="12">Binds 1 pyruvoyl group covalently per subunit.</text>
</comment>
<evidence type="ECO:0000256" key="15">
    <source>
        <dbReference type="PIRSR" id="PIRSR001355-3"/>
    </source>
</evidence>
<evidence type="ECO:0000256" key="11">
    <source>
        <dbReference type="ARBA" id="ARBA00023317"/>
    </source>
</evidence>
<keyword evidence="4 12" id="KW-0210">Decarboxylase</keyword>
<feature type="binding site" evidence="14">
    <location>
        <position position="84"/>
    </location>
    <ligand>
        <name>substrate</name>
    </ligand>
</feature>
<comment type="pathway">
    <text evidence="1 12">Amine and polyamine biosynthesis; S-adenosylmethioninamine biosynthesis; S-adenosylmethioninamine from S-adenosyl-L-methionine: step 1/1.</text>
</comment>
<evidence type="ECO:0000313" key="19">
    <source>
        <dbReference type="Proteomes" id="UP000094565"/>
    </source>
</evidence>
<protein>
    <recommendedName>
        <fullName evidence="12">S-adenosylmethionine decarboxylase proenzyme</fullName>
        <ecNumber evidence="12">4.1.1.50</ecNumber>
    </recommendedName>
</protein>
<name>A0A1B2JIW9_PICPA</name>
<dbReference type="GO" id="GO:0004014">
    <property type="term" value="F:adenosylmethionine decarboxylase activity"/>
    <property type="evidence" value="ECO:0007669"/>
    <property type="project" value="UniProtKB-EC"/>
</dbReference>
<keyword evidence="5 16" id="KW-0068">Autocatalytic cleavage</keyword>
<sequence>MTLHSVAVPDFINHELSTTLDSTNAFEGPEKLLEIWFAGSAEEMEDDGLRQIPLEDIESLLELVNCEILSKISSSSFDSYLLSESSLFVYPHKLILKTCGTTTTLNCFDKLFELMKTHLQWDLSARSPYRIFYSRRSFMFPSQQKHVHQSWQSEVEWLNKYFGKSSSKVYIVGDLSNDHWYLYLNGTDGSHMPSPPSSPNDFMGRDETFELLMTELDPVKCQRFMTDKRVDQFSDVNLDIDDYGHVIGMKTLKETGIDSFFSKERSKHDAFAFKPCGFSSNSIVDKDYYYTIHITPEEAFSYASFETNYPKLADKTQLINQILSFLNPGKFVMVFVQEVDEDELLSNDFINLKRFNLEGYNKVDNIIYDLKFNYKLIYSQFEKIKQ</sequence>
<dbReference type="InterPro" id="IPR018166">
    <property type="entry name" value="S-AdoMet_deCO2ase_CS"/>
</dbReference>
<evidence type="ECO:0000256" key="14">
    <source>
        <dbReference type="PIRSR" id="PIRSR001355-2"/>
    </source>
</evidence>
<dbReference type="PANTHER" id="PTHR11570">
    <property type="entry name" value="S-ADENOSYLMETHIONINE DECARBOXYLASE"/>
    <property type="match status" value="1"/>
</dbReference>
<keyword evidence="7 12" id="KW-0620">Polyamine biosynthesis</keyword>
<evidence type="ECO:0000256" key="17">
    <source>
        <dbReference type="PIRSR" id="PIRSR001355-5"/>
    </source>
</evidence>
<comment type="similarity">
    <text evidence="2 12">Belongs to the eukaryotic AdoMetDC family.</text>
</comment>
<dbReference type="EMBL" id="CP014587">
    <property type="protein sequence ID" value="ANZ78007.1"/>
    <property type="molecule type" value="Genomic_DNA"/>
</dbReference>
<feature type="modified residue" description="Pyruvic acid (Ser); by autocatalysis" evidence="15">
    <location>
        <position position="85"/>
    </location>
</feature>